<keyword evidence="2" id="KW-1185">Reference proteome</keyword>
<protein>
    <submittedName>
        <fullName evidence="1">Uncharacterized protein</fullName>
    </submittedName>
</protein>
<accession>A0ABU5PCK2</accession>
<organism evidence="1 2">
    <name type="scientific">Pseudomonas spirodelae</name>
    <dbReference type="NCBI Taxonomy" id="3101751"/>
    <lineage>
        <taxon>Bacteria</taxon>
        <taxon>Pseudomonadati</taxon>
        <taxon>Pseudomonadota</taxon>
        <taxon>Gammaproteobacteria</taxon>
        <taxon>Pseudomonadales</taxon>
        <taxon>Pseudomonadaceae</taxon>
        <taxon>Pseudomonas</taxon>
    </lineage>
</organism>
<evidence type="ECO:0000313" key="1">
    <source>
        <dbReference type="EMBL" id="MEA1607359.1"/>
    </source>
</evidence>
<sequence length="62" mass="6982">MEQLPPNNVSDEELLAYMNRQLGSGRVKPSVLVSLTQQAFSDVSHARIVQCFNQLHSSLLKR</sequence>
<dbReference type="EMBL" id="JAYEET010000048">
    <property type="protein sequence ID" value="MEA1607359.1"/>
    <property type="molecule type" value="Genomic_DNA"/>
</dbReference>
<dbReference type="Proteomes" id="UP001292571">
    <property type="component" value="Unassembled WGS sequence"/>
</dbReference>
<dbReference type="RefSeq" id="WP_322950150.1">
    <property type="nucleotide sequence ID" value="NZ_JAYEET010000048.1"/>
</dbReference>
<gene>
    <name evidence="1" type="ORF">SOP97_16280</name>
</gene>
<evidence type="ECO:0000313" key="2">
    <source>
        <dbReference type="Proteomes" id="UP001292571"/>
    </source>
</evidence>
<proteinExistence type="predicted"/>
<reference evidence="1 2" key="1">
    <citation type="submission" date="2023-12" db="EMBL/GenBank/DDBJ databases">
        <title>Pseudomonas sp. T5W1.</title>
        <authorList>
            <person name="Maltman C."/>
        </authorList>
    </citation>
    <scope>NUCLEOTIDE SEQUENCE [LARGE SCALE GENOMIC DNA]</scope>
    <source>
        <strain evidence="1 2">T5W1</strain>
    </source>
</reference>
<name>A0ABU5PCK2_9PSED</name>
<comment type="caution">
    <text evidence="1">The sequence shown here is derived from an EMBL/GenBank/DDBJ whole genome shotgun (WGS) entry which is preliminary data.</text>
</comment>